<dbReference type="CDD" id="cd02230">
    <property type="entry name" value="cupin_HP0902-like"/>
    <property type="match status" value="1"/>
</dbReference>
<dbReference type="Pfam" id="PF07883">
    <property type="entry name" value="Cupin_2"/>
    <property type="match status" value="1"/>
</dbReference>
<dbReference type="InterPro" id="IPR013096">
    <property type="entry name" value="Cupin_2"/>
</dbReference>
<evidence type="ECO:0000259" key="1">
    <source>
        <dbReference type="Pfam" id="PF07883"/>
    </source>
</evidence>
<feature type="domain" description="Cupin type-2" evidence="1">
    <location>
        <begin position="39"/>
        <end position="106"/>
    </location>
</feature>
<protein>
    <submittedName>
        <fullName evidence="2">Cupin domain-containing protein</fullName>
    </submittedName>
</protein>
<dbReference type="PANTHER" id="PTHR37694:SF1">
    <property type="entry name" value="SLR8022 PROTEIN"/>
    <property type="match status" value="1"/>
</dbReference>
<dbReference type="Proteomes" id="UP001597201">
    <property type="component" value="Unassembled WGS sequence"/>
</dbReference>
<dbReference type="SUPFAM" id="SSF51182">
    <property type="entry name" value="RmlC-like cupins"/>
    <property type="match status" value="1"/>
</dbReference>
<keyword evidence="3" id="KW-1185">Reference proteome</keyword>
<dbReference type="InterPro" id="IPR011051">
    <property type="entry name" value="RmlC_Cupin_sf"/>
</dbReference>
<accession>A0ABW3XZY6</accession>
<gene>
    <name evidence="2" type="ORF">ACFQ39_04700</name>
</gene>
<dbReference type="PANTHER" id="PTHR37694">
    <property type="entry name" value="SLR8022 PROTEIN"/>
    <property type="match status" value="1"/>
</dbReference>
<name>A0ABW3XZY6_9FLAO</name>
<organism evidence="2 3">
    <name type="scientific">Namhaeicola litoreus</name>
    <dbReference type="NCBI Taxonomy" id="1052145"/>
    <lineage>
        <taxon>Bacteria</taxon>
        <taxon>Pseudomonadati</taxon>
        <taxon>Bacteroidota</taxon>
        <taxon>Flavobacteriia</taxon>
        <taxon>Flavobacteriales</taxon>
        <taxon>Flavobacteriaceae</taxon>
        <taxon>Namhaeicola</taxon>
    </lineage>
</organism>
<reference evidence="3" key="1">
    <citation type="journal article" date="2019" name="Int. J. Syst. Evol. Microbiol.">
        <title>The Global Catalogue of Microorganisms (GCM) 10K type strain sequencing project: providing services to taxonomists for standard genome sequencing and annotation.</title>
        <authorList>
            <consortium name="The Broad Institute Genomics Platform"/>
            <consortium name="The Broad Institute Genome Sequencing Center for Infectious Disease"/>
            <person name="Wu L."/>
            <person name="Ma J."/>
        </authorList>
    </citation>
    <scope>NUCLEOTIDE SEQUENCE [LARGE SCALE GENOMIC DNA]</scope>
    <source>
        <strain evidence="3">CCUG 61485</strain>
    </source>
</reference>
<evidence type="ECO:0000313" key="3">
    <source>
        <dbReference type="Proteomes" id="UP001597201"/>
    </source>
</evidence>
<comment type="caution">
    <text evidence="2">The sequence shown here is derived from an EMBL/GenBank/DDBJ whole genome shotgun (WGS) entry which is preliminary data.</text>
</comment>
<sequence>MKQNVDFAQVCTLKESIDYSPGATVSKIVTKNKCGSTTLFSFDKGQNISEHTAPFDAVVVILEGKCEITIAGKQNFLSEGQMILMPANIPHALEATEAFKMMLIMIKASPEN</sequence>
<proteinExistence type="predicted"/>
<dbReference type="EMBL" id="JBHTMY010000002">
    <property type="protein sequence ID" value="MFD1314904.1"/>
    <property type="molecule type" value="Genomic_DNA"/>
</dbReference>
<dbReference type="RefSeq" id="WP_377176830.1">
    <property type="nucleotide sequence ID" value="NZ_JBHTMY010000002.1"/>
</dbReference>
<dbReference type="InterPro" id="IPR014710">
    <property type="entry name" value="RmlC-like_jellyroll"/>
</dbReference>
<dbReference type="Gene3D" id="2.60.120.10">
    <property type="entry name" value="Jelly Rolls"/>
    <property type="match status" value="1"/>
</dbReference>
<evidence type="ECO:0000313" key="2">
    <source>
        <dbReference type="EMBL" id="MFD1314904.1"/>
    </source>
</evidence>